<feature type="domain" description="Phosphatidate phosphatase APP1 catalytic" evidence="2">
    <location>
        <begin position="196"/>
        <end position="347"/>
    </location>
</feature>
<dbReference type="PANTHER" id="PTHR28208:SF3">
    <property type="entry name" value="PHOSPHATIDATE PHOSPHATASE APP1"/>
    <property type="match status" value="1"/>
</dbReference>
<evidence type="ECO:0000313" key="3">
    <source>
        <dbReference type="EMBL" id="GEL97242.1"/>
    </source>
</evidence>
<feature type="region of interest" description="Disordered" evidence="1">
    <location>
        <begin position="1"/>
        <end position="47"/>
    </location>
</feature>
<dbReference type="RefSeq" id="WP_246123250.1">
    <property type="nucleotide sequence ID" value="NZ_BJWH01000003.1"/>
</dbReference>
<dbReference type="InterPro" id="IPR052935">
    <property type="entry name" value="Mg2+_PAP"/>
</dbReference>
<keyword evidence="4" id="KW-1185">Reference proteome</keyword>
<dbReference type="GO" id="GO:0008195">
    <property type="term" value="F:phosphatidate phosphatase activity"/>
    <property type="evidence" value="ECO:0007669"/>
    <property type="project" value="InterPro"/>
</dbReference>
<evidence type="ECO:0000313" key="4">
    <source>
        <dbReference type="Proteomes" id="UP000321049"/>
    </source>
</evidence>
<dbReference type="Proteomes" id="UP000321049">
    <property type="component" value="Unassembled WGS sequence"/>
</dbReference>
<dbReference type="AlphaFoldDB" id="A0A511JGW4"/>
<sequence>MTVPPSTRRGAPSARPVVGSSGGGSVLRTARPGGPAVASANPASSVPRTHVAARLEDGFDRAVAHQLRRRGWTVRIEPYAGYGATGWVRVLARTLLAAPQVRDDELPGAGGSAQAGARSATALRGWRSFATAQVSGAELEVQVGDRTHTVVTDRGGYVDTILESDLAPGWHEVRLTTSDGSTATAPVHVIGPEVRYGIVSDIDDTVMVTRLPRPFVAAWNVFMRHENAREAVPGMARLYAELRAGGQDVPVVYLSTGAWNAAPTIARFLRRHRYPAGPLLLTDWGPTNSGWFRSGPAHKVAQLRRLFTELPDVQWVLVGDDGQRDPQIYAGAAQHFGDHVRAILIRQLTFGEHVLAHGVPVPTTDSVRAEEQAARRPDGIPVLQGADGQELLRDVRAEGITLS</sequence>
<organism evidence="3 4">
    <name type="scientific">Cellulomonas terrae</name>
    <dbReference type="NCBI Taxonomy" id="311234"/>
    <lineage>
        <taxon>Bacteria</taxon>
        <taxon>Bacillati</taxon>
        <taxon>Actinomycetota</taxon>
        <taxon>Actinomycetes</taxon>
        <taxon>Micrococcales</taxon>
        <taxon>Cellulomonadaceae</taxon>
        <taxon>Cellulomonas</taxon>
    </lineage>
</organism>
<name>A0A511JGW4_9CELL</name>
<evidence type="ECO:0000256" key="1">
    <source>
        <dbReference type="SAM" id="MobiDB-lite"/>
    </source>
</evidence>
<reference evidence="3 4" key="1">
    <citation type="submission" date="2019-07" db="EMBL/GenBank/DDBJ databases">
        <title>Whole genome shotgun sequence of Cellulomonas terrae NBRC 100819.</title>
        <authorList>
            <person name="Hosoyama A."/>
            <person name="Uohara A."/>
            <person name="Ohji S."/>
            <person name="Ichikawa N."/>
        </authorList>
    </citation>
    <scope>NUCLEOTIDE SEQUENCE [LARGE SCALE GENOMIC DNA]</scope>
    <source>
        <strain evidence="3 4">NBRC 100819</strain>
    </source>
</reference>
<evidence type="ECO:0000259" key="2">
    <source>
        <dbReference type="Pfam" id="PF09949"/>
    </source>
</evidence>
<dbReference type="InterPro" id="IPR019236">
    <property type="entry name" value="APP1_cat"/>
</dbReference>
<protein>
    <recommendedName>
        <fullName evidence="2">Phosphatidate phosphatase APP1 catalytic domain-containing protein</fullName>
    </recommendedName>
</protein>
<dbReference type="PANTHER" id="PTHR28208">
    <property type="entry name" value="PHOSPHATIDATE PHOSPHATASE APP1"/>
    <property type="match status" value="1"/>
</dbReference>
<accession>A0A511JGW4</accession>
<gene>
    <name evidence="3" type="ORF">CTE05_07890</name>
</gene>
<dbReference type="EMBL" id="BJWH01000003">
    <property type="protein sequence ID" value="GEL97242.1"/>
    <property type="molecule type" value="Genomic_DNA"/>
</dbReference>
<proteinExistence type="predicted"/>
<feature type="compositionally biased region" description="Low complexity" evidence="1">
    <location>
        <begin position="32"/>
        <end position="47"/>
    </location>
</feature>
<dbReference type="Pfam" id="PF09949">
    <property type="entry name" value="APP1_cat"/>
    <property type="match status" value="1"/>
</dbReference>
<comment type="caution">
    <text evidence="3">The sequence shown here is derived from an EMBL/GenBank/DDBJ whole genome shotgun (WGS) entry which is preliminary data.</text>
</comment>